<sequence length="234" mass="25585">MVETWKAPAEQTNNRASVLEVVVDLCRVSSLQPALTDLSEQHGEERGSAHTAVRQPLSLPHGLSFPDSPRHNARDTAVKITGLLHGNTEEEEEEEEEEEAGLVGREAETRSPASAVGRPTAAVDVELSELGSRSLLTHTGIVYTGWWQARAGGMSRCGGGGARERRQRMNIISSMPLRNYRGLLGPRIAPQVDRPPAYKLTIGKRDGRDSSYHPPDGTREVRIARGCNPRLIGR</sequence>
<organism evidence="2 3">
    <name type="scientific">Liparis tanakae</name>
    <name type="common">Tanaka's snailfish</name>
    <dbReference type="NCBI Taxonomy" id="230148"/>
    <lineage>
        <taxon>Eukaryota</taxon>
        <taxon>Metazoa</taxon>
        <taxon>Chordata</taxon>
        <taxon>Craniata</taxon>
        <taxon>Vertebrata</taxon>
        <taxon>Euteleostomi</taxon>
        <taxon>Actinopterygii</taxon>
        <taxon>Neopterygii</taxon>
        <taxon>Teleostei</taxon>
        <taxon>Neoteleostei</taxon>
        <taxon>Acanthomorphata</taxon>
        <taxon>Eupercaria</taxon>
        <taxon>Perciformes</taxon>
        <taxon>Cottioidei</taxon>
        <taxon>Cottales</taxon>
        <taxon>Liparidae</taxon>
        <taxon>Liparis</taxon>
    </lineage>
</organism>
<evidence type="ECO:0000313" key="2">
    <source>
        <dbReference type="EMBL" id="TNN84268.1"/>
    </source>
</evidence>
<evidence type="ECO:0000313" key="3">
    <source>
        <dbReference type="Proteomes" id="UP000314294"/>
    </source>
</evidence>
<feature type="compositionally biased region" description="Acidic residues" evidence="1">
    <location>
        <begin position="89"/>
        <end position="100"/>
    </location>
</feature>
<name>A0A4Z2J3J4_9TELE</name>
<protein>
    <submittedName>
        <fullName evidence="2">Uncharacterized protein</fullName>
    </submittedName>
</protein>
<feature type="compositionally biased region" description="Basic and acidic residues" evidence="1">
    <location>
        <begin position="39"/>
        <end position="48"/>
    </location>
</feature>
<keyword evidence="3" id="KW-1185">Reference proteome</keyword>
<reference evidence="2 3" key="1">
    <citation type="submission" date="2019-03" db="EMBL/GenBank/DDBJ databases">
        <title>First draft genome of Liparis tanakae, snailfish: a comprehensive survey of snailfish specific genes.</title>
        <authorList>
            <person name="Kim W."/>
            <person name="Song I."/>
            <person name="Jeong J.-H."/>
            <person name="Kim D."/>
            <person name="Kim S."/>
            <person name="Ryu S."/>
            <person name="Song J.Y."/>
            <person name="Lee S.K."/>
        </authorList>
    </citation>
    <scope>NUCLEOTIDE SEQUENCE [LARGE SCALE GENOMIC DNA]</scope>
    <source>
        <tissue evidence="2">Muscle</tissue>
    </source>
</reference>
<dbReference type="AlphaFoldDB" id="A0A4Z2J3J4"/>
<comment type="caution">
    <text evidence="2">The sequence shown here is derived from an EMBL/GenBank/DDBJ whole genome shotgun (WGS) entry which is preliminary data.</text>
</comment>
<dbReference type="Proteomes" id="UP000314294">
    <property type="component" value="Unassembled WGS sequence"/>
</dbReference>
<evidence type="ECO:0000256" key="1">
    <source>
        <dbReference type="SAM" id="MobiDB-lite"/>
    </source>
</evidence>
<accession>A0A4Z2J3J4</accession>
<feature type="region of interest" description="Disordered" evidence="1">
    <location>
        <begin position="39"/>
        <end position="70"/>
    </location>
</feature>
<dbReference type="EMBL" id="SRLO01000028">
    <property type="protein sequence ID" value="TNN84268.1"/>
    <property type="molecule type" value="Genomic_DNA"/>
</dbReference>
<feature type="region of interest" description="Disordered" evidence="1">
    <location>
        <begin position="85"/>
        <end position="118"/>
    </location>
</feature>
<gene>
    <name evidence="2" type="ORF">EYF80_005595</name>
</gene>
<proteinExistence type="predicted"/>